<sequence length="178" mass="20075">MIPGACCLPMNRFWQPMIRNIVQSFRIILLKQRNMGLLNHLAGLILVYISGISMSCLIFQKFFRTIPVALEESARLDGCSDLRVFFKIILPICKPVMFTMALITSIGQWNDFYMPMVILGNKNVTTLTLAIYRCIGQFMRYMSESMAAVMITLVPIIVVYFLFSSQIVEGLTGGAVKG</sequence>
<name>A0AC61RTI0_9FIRM</name>
<dbReference type="Proteomes" id="UP000304953">
    <property type="component" value="Unassembled WGS sequence"/>
</dbReference>
<evidence type="ECO:0000313" key="2">
    <source>
        <dbReference type="Proteomes" id="UP000304953"/>
    </source>
</evidence>
<protein>
    <submittedName>
        <fullName evidence="1">Carbohydrate ABC transporter permease</fullName>
    </submittedName>
</protein>
<gene>
    <name evidence="1" type="ORF">E5329_16590</name>
</gene>
<comment type="caution">
    <text evidence="1">The sequence shown here is derived from an EMBL/GenBank/DDBJ whole genome shotgun (WGS) entry which is preliminary data.</text>
</comment>
<reference evidence="1" key="1">
    <citation type="submission" date="2019-04" db="EMBL/GenBank/DDBJ databases">
        <title>Microbes associate with the intestines of laboratory mice.</title>
        <authorList>
            <person name="Navarre W."/>
            <person name="Wong E."/>
            <person name="Huang K."/>
            <person name="Tropini C."/>
            <person name="Ng K."/>
            <person name="Yu B."/>
        </authorList>
    </citation>
    <scope>NUCLEOTIDE SEQUENCE</scope>
    <source>
        <strain evidence="1">NM01_1-7b</strain>
    </source>
</reference>
<proteinExistence type="predicted"/>
<evidence type="ECO:0000313" key="1">
    <source>
        <dbReference type="EMBL" id="TGY95093.1"/>
    </source>
</evidence>
<organism evidence="1 2">
    <name type="scientific">Petralouisia muris</name>
    <dbReference type="NCBI Taxonomy" id="3032872"/>
    <lineage>
        <taxon>Bacteria</taxon>
        <taxon>Bacillati</taxon>
        <taxon>Bacillota</taxon>
        <taxon>Clostridia</taxon>
        <taxon>Lachnospirales</taxon>
        <taxon>Lachnospiraceae</taxon>
        <taxon>Petralouisia</taxon>
    </lineage>
</organism>
<accession>A0AC61RTI0</accession>
<dbReference type="EMBL" id="SRYA01000035">
    <property type="protein sequence ID" value="TGY95093.1"/>
    <property type="molecule type" value="Genomic_DNA"/>
</dbReference>
<keyword evidence="2" id="KW-1185">Reference proteome</keyword>